<evidence type="ECO:0000256" key="3">
    <source>
        <dbReference type="PROSITE-ProRule" id="PRU10133"/>
    </source>
</evidence>
<feature type="domain" description="UBC core" evidence="5">
    <location>
        <begin position="16"/>
        <end position="173"/>
    </location>
</feature>
<evidence type="ECO:0000259" key="5">
    <source>
        <dbReference type="PROSITE" id="PS50127"/>
    </source>
</evidence>
<dbReference type="InterPro" id="IPR016135">
    <property type="entry name" value="UBQ-conjugating_enzyme/RWD"/>
</dbReference>
<dbReference type="InterPro" id="IPR050113">
    <property type="entry name" value="Ub_conjugating_enzyme"/>
</dbReference>
<dbReference type="InterPro" id="IPR023313">
    <property type="entry name" value="UBQ-conjugating_AS"/>
</dbReference>
<dbReference type="AlphaFoldDB" id="A0AAE9FFK2"/>
<accession>A0AAE9FFK2</accession>
<protein>
    <recommendedName>
        <fullName evidence="5">UBC core domain-containing protein</fullName>
    </recommendedName>
</protein>
<evidence type="ECO:0000313" key="7">
    <source>
        <dbReference type="Proteomes" id="UP000829354"/>
    </source>
</evidence>
<dbReference type="InterPro" id="IPR000608">
    <property type="entry name" value="UBC"/>
</dbReference>
<proteinExistence type="inferred from homology"/>
<keyword evidence="2 4" id="KW-0833">Ubl conjugation pathway</keyword>
<comment type="similarity">
    <text evidence="4">Belongs to the ubiquitin-conjugating enzyme family.</text>
</comment>
<reference evidence="6 7" key="1">
    <citation type="submission" date="2022-04" db="EMBL/GenBank/DDBJ databases">
        <title>Chromosome-level reference genomes for two strains of Caenorhabditis briggsae: an improved platform for comparative genomics.</title>
        <authorList>
            <person name="Stevens L."/>
            <person name="Andersen E."/>
        </authorList>
    </citation>
    <scope>NUCLEOTIDE SEQUENCE [LARGE SCALE GENOMIC DNA]</scope>
    <source>
        <strain evidence="6">VX34</strain>
        <tissue evidence="6">Whole-organism</tissue>
    </source>
</reference>
<organism evidence="6 7">
    <name type="scientific">Caenorhabditis briggsae</name>
    <dbReference type="NCBI Taxonomy" id="6238"/>
    <lineage>
        <taxon>Eukaryota</taxon>
        <taxon>Metazoa</taxon>
        <taxon>Ecdysozoa</taxon>
        <taxon>Nematoda</taxon>
        <taxon>Chromadorea</taxon>
        <taxon>Rhabditida</taxon>
        <taxon>Rhabditina</taxon>
        <taxon>Rhabditomorpha</taxon>
        <taxon>Rhabditoidea</taxon>
        <taxon>Rhabditidae</taxon>
        <taxon>Peloderinae</taxon>
        <taxon>Caenorhabditis</taxon>
    </lineage>
</organism>
<evidence type="ECO:0000256" key="4">
    <source>
        <dbReference type="RuleBase" id="RU362109"/>
    </source>
</evidence>
<dbReference type="PROSITE" id="PS50127">
    <property type="entry name" value="UBC_2"/>
    <property type="match status" value="1"/>
</dbReference>
<dbReference type="GO" id="GO:0005524">
    <property type="term" value="F:ATP binding"/>
    <property type="evidence" value="ECO:0007669"/>
    <property type="project" value="UniProtKB-UniRule"/>
</dbReference>
<keyword evidence="4" id="KW-0547">Nucleotide-binding</keyword>
<feature type="active site" description="Glycyl thioester intermediate" evidence="3">
    <location>
        <position position="110"/>
    </location>
</feature>
<keyword evidence="7" id="KW-1185">Reference proteome</keyword>
<dbReference type="GO" id="GO:0032446">
    <property type="term" value="P:protein modification by small protein conjugation"/>
    <property type="evidence" value="ECO:0007669"/>
    <property type="project" value="UniProtKB-ARBA"/>
</dbReference>
<dbReference type="PROSITE" id="PS00183">
    <property type="entry name" value="UBC_1"/>
    <property type="match status" value="1"/>
</dbReference>
<dbReference type="EMBL" id="CP092625">
    <property type="protein sequence ID" value="UMM42582.1"/>
    <property type="molecule type" value="Genomic_DNA"/>
</dbReference>
<dbReference type="Gene3D" id="3.10.110.10">
    <property type="entry name" value="Ubiquitin Conjugating Enzyme"/>
    <property type="match status" value="1"/>
</dbReference>
<sequence length="203" mass="23033">MVETPYIKEMREVRKMVIFGFGKRLIRVSYKAGHAIPDKRVLARFMKKPDGTLCGRTWECAIPGKEGTIWQGGLYRVTMYFCEDYPSTPPICKFTPRIPHPNVFSSGNVCLSTLSSIHWDPNMSPLKILFCLQQLLDEPNPESPANIADANRLVNDPDEYNRRVVEFAATYNHDTVKDQFKSERAMPAELAVSTASNENNTSE</sequence>
<dbReference type="SMART" id="SM00212">
    <property type="entry name" value="UBCc"/>
    <property type="match status" value="1"/>
</dbReference>
<evidence type="ECO:0000313" key="6">
    <source>
        <dbReference type="EMBL" id="UMM42582.1"/>
    </source>
</evidence>
<dbReference type="SUPFAM" id="SSF54495">
    <property type="entry name" value="UBC-like"/>
    <property type="match status" value="1"/>
</dbReference>
<keyword evidence="1" id="KW-0808">Transferase</keyword>
<evidence type="ECO:0000256" key="2">
    <source>
        <dbReference type="ARBA" id="ARBA00022786"/>
    </source>
</evidence>
<dbReference type="GO" id="GO:0016740">
    <property type="term" value="F:transferase activity"/>
    <property type="evidence" value="ECO:0007669"/>
    <property type="project" value="UniProtKB-KW"/>
</dbReference>
<dbReference type="PANTHER" id="PTHR24067">
    <property type="entry name" value="UBIQUITIN-CONJUGATING ENZYME E2"/>
    <property type="match status" value="1"/>
</dbReference>
<name>A0AAE9FFK2_CAEBR</name>
<dbReference type="Proteomes" id="UP000829354">
    <property type="component" value="Chromosome X"/>
</dbReference>
<dbReference type="Pfam" id="PF00179">
    <property type="entry name" value="UQ_con"/>
    <property type="match status" value="1"/>
</dbReference>
<gene>
    <name evidence="6" type="ORF">L5515_018357</name>
</gene>
<evidence type="ECO:0000256" key="1">
    <source>
        <dbReference type="ARBA" id="ARBA00022679"/>
    </source>
</evidence>
<keyword evidence="4" id="KW-0067">ATP-binding</keyword>